<protein>
    <submittedName>
        <fullName evidence="2">Siderophore-interacting protein</fullName>
    </submittedName>
</protein>
<feature type="domain" description="FAD-binding FR-type" evidence="1">
    <location>
        <begin position="13"/>
        <end position="118"/>
    </location>
</feature>
<accession>A0ABV5JS78</accession>
<reference evidence="2 3" key="1">
    <citation type="submission" date="2024-09" db="EMBL/GenBank/DDBJ databases">
        <authorList>
            <person name="Sun Q."/>
            <person name="Mori K."/>
        </authorList>
    </citation>
    <scope>NUCLEOTIDE SEQUENCE [LARGE SCALE GENOMIC DNA]</scope>
    <source>
        <strain evidence="2 3">CCM 7659</strain>
    </source>
</reference>
<dbReference type="PANTHER" id="PTHR30157:SF0">
    <property type="entry name" value="NADPH-DEPENDENT FERRIC-CHELATE REDUCTASE"/>
    <property type="match status" value="1"/>
</dbReference>
<organism evidence="2 3">
    <name type="scientific">Dietzia aerolata</name>
    <dbReference type="NCBI Taxonomy" id="595984"/>
    <lineage>
        <taxon>Bacteria</taxon>
        <taxon>Bacillati</taxon>
        <taxon>Actinomycetota</taxon>
        <taxon>Actinomycetes</taxon>
        <taxon>Mycobacteriales</taxon>
        <taxon>Dietziaceae</taxon>
        <taxon>Dietzia</taxon>
    </lineage>
</organism>
<dbReference type="InterPro" id="IPR039374">
    <property type="entry name" value="SIP_fam"/>
</dbReference>
<dbReference type="PROSITE" id="PS51384">
    <property type="entry name" value="FAD_FR"/>
    <property type="match status" value="1"/>
</dbReference>
<dbReference type="Gene3D" id="2.40.30.10">
    <property type="entry name" value="Translation factors"/>
    <property type="match status" value="1"/>
</dbReference>
<dbReference type="PANTHER" id="PTHR30157">
    <property type="entry name" value="FERRIC REDUCTASE, NADPH-DEPENDENT"/>
    <property type="match status" value="1"/>
</dbReference>
<dbReference type="SUPFAM" id="SSF63380">
    <property type="entry name" value="Riboflavin synthase domain-like"/>
    <property type="match status" value="1"/>
</dbReference>
<dbReference type="InterPro" id="IPR007037">
    <property type="entry name" value="SIP_rossman_dom"/>
</dbReference>
<dbReference type="InterPro" id="IPR017938">
    <property type="entry name" value="Riboflavin_synthase-like_b-brl"/>
</dbReference>
<proteinExistence type="predicted"/>
<dbReference type="InterPro" id="IPR017927">
    <property type="entry name" value="FAD-bd_FR_type"/>
</dbReference>
<comment type="caution">
    <text evidence="2">The sequence shown here is derived from an EMBL/GenBank/DDBJ whole genome shotgun (WGS) entry which is preliminary data.</text>
</comment>
<gene>
    <name evidence="2" type="ORF">ACFFVD_11870</name>
</gene>
<dbReference type="InterPro" id="IPR013113">
    <property type="entry name" value="SIP_FAD-bd"/>
</dbReference>
<dbReference type="CDD" id="cd06193">
    <property type="entry name" value="siderophore_interacting"/>
    <property type="match status" value="1"/>
</dbReference>
<dbReference type="EMBL" id="JBHMDY010000006">
    <property type="protein sequence ID" value="MFB9260501.1"/>
    <property type="molecule type" value="Genomic_DNA"/>
</dbReference>
<dbReference type="Gene3D" id="3.40.50.80">
    <property type="entry name" value="Nucleotide-binding domain of ferredoxin-NADP reductase (FNR) module"/>
    <property type="match status" value="1"/>
</dbReference>
<keyword evidence="3" id="KW-1185">Reference proteome</keyword>
<evidence type="ECO:0000259" key="1">
    <source>
        <dbReference type="PROSITE" id="PS51384"/>
    </source>
</evidence>
<dbReference type="InterPro" id="IPR039261">
    <property type="entry name" value="FNR_nucleotide-bd"/>
</dbReference>
<dbReference type="Proteomes" id="UP001589700">
    <property type="component" value="Unassembled WGS sequence"/>
</dbReference>
<sequence>MTSAPQPTSPKPRTPVPLTVLRTEQVSAHLVRVVLGGAGFDAFTPREETDSYVKLELTSGDETVMRTYTVRHVDPEAREIWIDFVVHGDEGVAGPWARSVTAGTEIAVRGPGAGYLPDPAADFHLLAGDETAVPAIAVALESLNPDAKGAVFIEVGSSDDEIALTAPAGVEITWLHRGASSADAGPEVIDGAAPLVSAVRGLPWPEGDVQVFVHGEAETVMKHVRPYLRRERGVPAARASISGYWRRGRTEEGFRTWKKELADTESASS</sequence>
<dbReference type="Pfam" id="PF04954">
    <property type="entry name" value="SIP"/>
    <property type="match status" value="1"/>
</dbReference>
<evidence type="ECO:0000313" key="2">
    <source>
        <dbReference type="EMBL" id="MFB9260501.1"/>
    </source>
</evidence>
<name>A0ABV5JS78_9ACTN</name>
<dbReference type="RefSeq" id="WP_338403602.1">
    <property type="nucleotide sequence ID" value="NZ_JAALDM010000221.1"/>
</dbReference>
<evidence type="ECO:0000313" key="3">
    <source>
        <dbReference type="Proteomes" id="UP001589700"/>
    </source>
</evidence>
<dbReference type="Pfam" id="PF08021">
    <property type="entry name" value="FAD_binding_9"/>
    <property type="match status" value="1"/>
</dbReference>